<geneLocation type="plasmid" evidence="2 3">
    <name>pSGRIFU3</name>
</geneLocation>
<protein>
    <submittedName>
        <fullName evidence="2">Uncharacterized protein</fullName>
    </submittedName>
</protein>
<feature type="region of interest" description="Disordered" evidence="1">
    <location>
        <begin position="57"/>
        <end position="85"/>
    </location>
</feature>
<organism evidence="2 3">
    <name type="scientific">Streptomyces griseofuscus</name>
    <dbReference type="NCBI Taxonomy" id="146922"/>
    <lineage>
        <taxon>Bacteria</taxon>
        <taxon>Bacillati</taxon>
        <taxon>Actinomycetota</taxon>
        <taxon>Actinomycetes</taxon>
        <taxon>Kitasatosporales</taxon>
        <taxon>Streptomycetaceae</taxon>
        <taxon>Streptomyces</taxon>
    </lineage>
</organism>
<proteinExistence type="predicted"/>
<name>A0A7H1QDH7_9ACTN</name>
<sequence length="85" mass="9428">MEAHAWRPVPVDWRPPSPVTTLIAAVLFCLVQKHGTAGALSVTAMVVVLDCVRIRRPKKTGPRPVEPSGNGMSLTKLRQHERHDR</sequence>
<reference evidence="2 3" key="1">
    <citation type="submission" date="2020-04" db="EMBL/GenBank/DDBJ databases">
        <title>Characterization and engineering of Streptomyces griseofuscus DSM40191 as a potential heterologous host for expression of BGCs.</title>
        <authorList>
            <person name="Gren T."/>
            <person name="Whitford C.M."/>
            <person name="Mohite O.S."/>
            <person name="Joergensen T.S."/>
            <person name="Nielsen J.B."/>
            <person name="Lee S.Y."/>
            <person name="Weber T."/>
        </authorList>
    </citation>
    <scope>NUCLEOTIDE SEQUENCE [LARGE SCALE GENOMIC DNA]</scope>
    <source>
        <strain evidence="2 3">DSM 40191</strain>
        <plasmid evidence="2 3">pSGRIFU3</plasmid>
    </source>
</reference>
<accession>A0A7H1QDH7</accession>
<dbReference type="KEGG" id="sgf:HEP81_08129"/>
<dbReference type="Proteomes" id="UP000516422">
    <property type="component" value="Plasmid pSGRIFU3"/>
</dbReference>
<evidence type="ECO:0000313" key="2">
    <source>
        <dbReference type="EMBL" id="QNT98357.1"/>
    </source>
</evidence>
<dbReference type="AlphaFoldDB" id="A0A7H1QDH7"/>
<evidence type="ECO:0000256" key="1">
    <source>
        <dbReference type="SAM" id="MobiDB-lite"/>
    </source>
</evidence>
<evidence type="ECO:0000313" key="3">
    <source>
        <dbReference type="Proteomes" id="UP000516422"/>
    </source>
</evidence>
<dbReference type="EMBL" id="CP051009">
    <property type="protein sequence ID" value="QNT98357.1"/>
    <property type="molecule type" value="Genomic_DNA"/>
</dbReference>
<gene>
    <name evidence="2" type="ORF">HEP81_08129</name>
</gene>
<keyword evidence="2" id="KW-0614">Plasmid</keyword>